<reference evidence="6 7" key="1">
    <citation type="submission" date="2021-03" db="EMBL/GenBank/DDBJ databases">
        <title>Sequencing the genomes of 1000 actinobacteria strains.</title>
        <authorList>
            <person name="Klenk H.-P."/>
        </authorList>
    </citation>
    <scope>NUCLEOTIDE SEQUENCE [LARGE SCALE GENOMIC DNA]</scope>
    <source>
        <strain evidence="6 7">DSM 46670</strain>
    </source>
</reference>
<feature type="domain" description="O-methyltransferase dimerisation" evidence="5">
    <location>
        <begin position="14"/>
        <end position="91"/>
    </location>
</feature>
<dbReference type="PANTHER" id="PTHR43712">
    <property type="entry name" value="PUTATIVE (AFU_ORTHOLOGUE AFUA_4G14580)-RELATED"/>
    <property type="match status" value="1"/>
</dbReference>
<evidence type="ECO:0000313" key="7">
    <source>
        <dbReference type="Proteomes" id="UP001519332"/>
    </source>
</evidence>
<dbReference type="Gene3D" id="1.10.10.10">
    <property type="entry name" value="Winged helix-like DNA-binding domain superfamily/Winged helix DNA-binding domain"/>
    <property type="match status" value="1"/>
</dbReference>
<evidence type="ECO:0000256" key="3">
    <source>
        <dbReference type="ARBA" id="ARBA00022691"/>
    </source>
</evidence>
<dbReference type="GO" id="GO:0008168">
    <property type="term" value="F:methyltransferase activity"/>
    <property type="evidence" value="ECO:0007669"/>
    <property type="project" value="UniProtKB-KW"/>
</dbReference>
<protein>
    <submittedName>
        <fullName evidence="6">SAM-dependent methyltransferase</fullName>
    </submittedName>
</protein>
<organism evidence="6 7">
    <name type="scientific">Kibdelosporangium banguiense</name>
    <dbReference type="NCBI Taxonomy" id="1365924"/>
    <lineage>
        <taxon>Bacteria</taxon>
        <taxon>Bacillati</taxon>
        <taxon>Actinomycetota</taxon>
        <taxon>Actinomycetes</taxon>
        <taxon>Pseudonocardiales</taxon>
        <taxon>Pseudonocardiaceae</taxon>
        <taxon>Kibdelosporangium</taxon>
    </lineage>
</organism>
<evidence type="ECO:0000256" key="1">
    <source>
        <dbReference type="ARBA" id="ARBA00022603"/>
    </source>
</evidence>
<accession>A0ABS4THP7</accession>
<dbReference type="InterPro" id="IPR029063">
    <property type="entry name" value="SAM-dependent_MTases_sf"/>
</dbReference>
<dbReference type="Pfam" id="PF08100">
    <property type="entry name" value="Dimerisation"/>
    <property type="match status" value="1"/>
</dbReference>
<evidence type="ECO:0000259" key="4">
    <source>
        <dbReference type="Pfam" id="PF00891"/>
    </source>
</evidence>
<keyword evidence="3" id="KW-0949">S-adenosyl-L-methionine</keyword>
<gene>
    <name evidence="6" type="ORF">JOF56_003914</name>
</gene>
<feature type="domain" description="O-methyltransferase C-terminal" evidence="4">
    <location>
        <begin position="113"/>
        <end position="322"/>
    </location>
</feature>
<dbReference type="InterPro" id="IPR016461">
    <property type="entry name" value="COMT-like"/>
</dbReference>
<dbReference type="SUPFAM" id="SSF53335">
    <property type="entry name" value="S-adenosyl-L-methionine-dependent methyltransferases"/>
    <property type="match status" value="1"/>
</dbReference>
<dbReference type="PIRSF" id="PIRSF005739">
    <property type="entry name" value="O-mtase"/>
    <property type="match status" value="1"/>
</dbReference>
<dbReference type="CDD" id="cd02440">
    <property type="entry name" value="AdoMet_MTases"/>
    <property type="match status" value="1"/>
</dbReference>
<name>A0ABS4THP7_9PSEU</name>
<dbReference type="InterPro" id="IPR036388">
    <property type="entry name" value="WH-like_DNA-bd_sf"/>
</dbReference>
<keyword evidence="7" id="KW-1185">Reference proteome</keyword>
<keyword evidence="1 6" id="KW-0489">Methyltransferase</keyword>
<dbReference type="Gene3D" id="3.40.50.150">
    <property type="entry name" value="Vaccinia Virus protein VP39"/>
    <property type="match status" value="1"/>
</dbReference>
<comment type="caution">
    <text evidence="6">The sequence shown here is derived from an EMBL/GenBank/DDBJ whole genome shotgun (WGS) entry which is preliminary data.</text>
</comment>
<dbReference type="Proteomes" id="UP001519332">
    <property type="component" value="Unassembled WGS sequence"/>
</dbReference>
<dbReference type="GO" id="GO:0032259">
    <property type="term" value="P:methylation"/>
    <property type="evidence" value="ECO:0007669"/>
    <property type="project" value="UniProtKB-KW"/>
</dbReference>
<sequence length="343" mass="37118">MAHTDDATSVQPIMRITSGLWMSKTLVAAHELDLFTLLAAAPGCTVAELADALELHERPTELLVTACAGLGLLERDGEGYRNTPVADNHLVRGQPGYFGAWVDMLELHDYPGWMRLGEALRTNRPTVFDPEEKSSLFDNPDSVMMETFWDAMSAISRVTAPVLGQTVDFSGTRALLDVGGGGGGQDIELCRQYPHLRAAVFDLPSVCELTRPKIEEANLADRITLVPGDFFSTEPLPTGYDTILLSNILHDWAPPDCHRILDKCFAALAPGGALLISELLVADTKDGPLDAALMSLAMLVETFGRNYTAAEYRAWLANAGFADIRVHPFTAPGANGVVLARKA</sequence>
<evidence type="ECO:0000256" key="2">
    <source>
        <dbReference type="ARBA" id="ARBA00022679"/>
    </source>
</evidence>
<dbReference type="SUPFAM" id="SSF46785">
    <property type="entry name" value="Winged helix' DNA-binding domain"/>
    <property type="match status" value="1"/>
</dbReference>
<dbReference type="PANTHER" id="PTHR43712:SF2">
    <property type="entry name" value="O-METHYLTRANSFERASE CICE"/>
    <property type="match status" value="1"/>
</dbReference>
<dbReference type="InterPro" id="IPR012967">
    <property type="entry name" value="COMT_dimerisation"/>
</dbReference>
<keyword evidence="2" id="KW-0808">Transferase</keyword>
<evidence type="ECO:0000259" key="5">
    <source>
        <dbReference type="Pfam" id="PF08100"/>
    </source>
</evidence>
<dbReference type="Pfam" id="PF00891">
    <property type="entry name" value="Methyltransf_2"/>
    <property type="match status" value="1"/>
</dbReference>
<proteinExistence type="predicted"/>
<dbReference type="EMBL" id="JAGINW010000001">
    <property type="protein sequence ID" value="MBP2323529.1"/>
    <property type="molecule type" value="Genomic_DNA"/>
</dbReference>
<dbReference type="PROSITE" id="PS51683">
    <property type="entry name" value="SAM_OMT_II"/>
    <property type="match status" value="1"/>
</dbReference>
<dbReference type="InterPro" id="IPR001077">
    <property type="entry name" value="COMT_C"/>
</dbReference>
<dbReference type="InterPro" id="IPR036390">
    <property type="entry name" value="WH_DNA-bd_sf"/>
</dbReference>
<evidence type="ECO:0000313" key="6">
    <source>
        <dbReference type="EMBL" id="MBP2323529.1"/>
    </source>
</evidence>